<reference evidence="2" key="1">
    <citation type="journal article" date="2019" name="Sci. Rep.">
        <title>Draft genome of Tanacetum cinerariifolium, the natural source of mosquito coil.</title>
        <authorList>
            <person name="Yamashiro T."/>
            <person name="Shiraishi A."/>
            <person name="Satake H."/>
            <person name="Nakayama K."/>
        </authorList>
    </citation>
    <scope>NUCLEOTIDE SEQUENCE</scope>
</reference>
<sequence length="227" mass="25286">LIEVLCNESKRKLVVIKKREGEVLSVAAVSPGCYNLQLDEDSIKICHYDESERVALMEEELHKNDLRINEEMEMGDSATLKRPSLADMRWNPCLGLIACWNMALNDQVTPPPKAWVNPCYWLTTWRETYSHKVGRPKKKIKRSKHEDEPFVKDGKLSKKRRTITCQSCGNIGHNKATCKGQGGNNAEASGSASRQAQQAEPAVGQDGEKTESMKAAPTVIAFANLSS</sequence>
<protein>
    <submittedName>
        <fullName evidence="2">Uncharacterized protein</fullName>
    </submittedName>
</protein>
<dbReference type="AlphaFoldDB" id="A0A699HLY6"/>
<name>A0A699HLY6_TANCI</name>
<comment type="caution">
    <text evidence="2">The sequence shown here is derived from an EMBL/GenBank/DDBJ whole genome shotgun (WGS) entry which is preliminary data.</text>
</comment>
<feature type="non-terminal residue" evidence="2">
    <location>
        <position position="1"/>
    </location>
</feature>
<proteinExistence type="predicted"/>
<feature type="compositionally biased region" description="Low complexity" evidence="1">
    <location>
        <begin position="186"/>
        <end position="199"/>
    </location>
</feature>
<feature type="non-terminal residue" evidence="2">
    <location>
        <position position="227"/>
    </location>
</feature>
<dbReference type="EMBL" id="BKCJ010176567">
    <property type="protein sequence ID" value="GEY41453.1"/>
    <property type="molecule type" value="Genomic_DNA"/>
</dbReference>
<evidence type="ECO:0000256" key="1">
    <source>
        <dbReference type="SAM" id="MobiDB-lite"/>
    </source>
</evidence>
<feature type="region of interest" description="Disordered" evidence="1">
    <location>
        <begin position="176"/>
        <end position="218"/>
    </location>
</feature>
<organism evidence="2">
    <name type="scientific">Tanacetum cinerariifolium</name>
    <name type="common">Dalmatian daisy</name>
    <name type="synonym">Chrysanthemum cinerariifolium</name>
    <dbReference type="NCBI Taxonomy" id="118510"/>
    <lineage>
        <taxon>Eukaryota</taxon>
        <taxon>Viridiplantae</taxon>
        <taxon>Streptophyta</taxon>
        <taxon>Embryophyta</taxon>
        <taxon>Tracheophyta</taxon>
        <taxon>Spermatophyta</taxon>
        <taxon>Magnoliopsida</taxon>
        <taxon>eudicotyledons</taxon>
        <taxon>Gunneridae</taxon>
        <taxon>Pentapetalae</taxon>
        <taxon>asterids</taxon>
        <taxon>campanulids</taxon>
        <taxon>Asterales</taxon>
        <taxon>Asteraceae</taxon>
        <taxon>Asteroideae</taxon>
        <taxon>Anthemideae</taxon>
        <taxon>Anthemidinae</taxon>
        <taxon>Tanacetum</taxon>
    </lineage>
</organism>
<accession>A0A699HLY6</accession>
<evidence type="ECO:0000313" key="2">
    <source>
        <dbReference type="EMBL" id="GEY41453.1"/>
    </source>
</evidence>
<gene>
    <name evidence="2" type="ORF">Tci_413427</name>
</gene>